<name>A0A7S4EQG1_9STRA</name>
<dbReference type="InterPro" id="IPR036875">
    <property type="entry name" value="Znf_CCHC_sf"/>
</dbReference>
<keyword evidence="1" id="KW-0479">Metal-binding</keyword>
<dbReference type="SUPFAM" id="SSF57756">
    <property type="entry name" value="Retrovirus zinc finger-like domains"/>
    <property type="match status" value="1"/>
</dbReference>
<dbReference type="AlphaFoldDB" id="A0A7S4EQG1"/>
<organism evidence="4">
    <name type="scientific">Pseudo-nitzschia australis</name>
    <dbReference type="NCBI Taxonomy" id="44445"/>
    <lineage>
        <taxon>Eukaryota</taxon>
        <taxon>Sar</taxon>
        <taxon>Stramenopiles</taxon>
        <taxon>Ochrophyta</taxon>
        <taxon>Bacillariophyta</taxon>
        <taxon>Bacillariophyceae</taxon>
        <taxon>Bacillariophycidae</taxon>
        <taxon>Bacillariales</taxon>
        <taxon>Bacillariaceae</taxon>
        <taxon>Pseudo-nitzschia</taxon>
    </lineage>
</organism>
<dbReference type="PROSITE" id="PS50158">
    <property type="entry name" value="ZF_CCHC"/>
    <property type="match status" value="1"/>
</dbReference>
<evidence type="ECO:0000256" key="2">
    <source>
        <dbReference type="SAM" id="MobiDB-lite"/>
    </source>
</evidence>
<evidence type="ECO:0000313" key="4">
    <source>
        <dbReference type="EMBL" id="CAE0728666.1"/>
    </source>
</evidence>
<dbReference type="GO" id="GO:0008270">
    <property type="term" value="F:zinc ion binding"/>
    <property type="evidence" value="ECO:0007669"/>
    <property type="project" value="UniProtKB-KW"/>
</dbReference>
<feature type="region of interest" description="Disordered" evidence="2">
    <location>
        <begin position="386"/>
        <end position="410"/>
    </location>
</feature>
<feature type="region of interest" description="Disordered" evidence="2">
    <location>
        <begin position="76"/>
        <end position="120"/>
    </location>
</feature>
<accession>A0A7S4EQG1</accession>
<keyword evidence="1" id="KW-0862">Zinc</keyword>
<feature type="compositionally biased region" description="Polar residues" evidence="2">
    <location>
        <begin position="154"/>
        <end position="179"/>
    </location>
</feature>
<sequence length="488" mass="54777">MSHKNLGWRDILELAERKYLDQIIEGNVRWPPKCHNRDSKAAPTNFGANLSQAPVYNRGSGVTCYNCGKPGHKKNACPLLKGTKSNSNGGRGQNHNGKGKTSNQSSQEPKFVPPGANATPMRVINGGVKIFEKHIKGRKFEWCAACKRWSTTHNTSIHRGTGNQASQSRNGNGSTNPDANVNFGLVPDPSFWMARCVPIWRPLVDPLVVPAVVPGQDSGQDPLVVPAVVPGQGYWRNDGCWNAVSGGQEGSPGQVTVQGTPSGQGLGFPGGKRFGQDPAIHVDTTAPKTFWQWEWMVFFGLFLGQFLYSASMHQDTILTMLHNWFTFFGTYHIWFRSLTVGHLLDAGVLIVTPISWVAILMLSPSLRNPTLDPRFHPIDPFVPDSRDVRRRKERHRRRNLNRQRNAMRRRADKLCQTQLQQWQRRQHQAGNANFRFREERFQDDNIARPQVCQNPSSAVSHPGGRQNCNQNRRGREHCHPNHTSVHHG</sequence>
<dbReference type="GO" id="GO:0003676">
    <property type="term" value="F:nucleic acid binding"/>
    <property type="evidence" value="ECO:0007669"/>
    <property type="project" value="InterPro"/>
</dbReference>
<feature type="compositionally biased region" description="Basic residues" evidence="2">
    <location>
        <begin position="388"/>
        <end position="410"/>
    </location>
</feature>
<feature type="compositionally biased region" description="Polar residues" evidence="2">
    <location>
        <begin position="83"/>
        <end position="108"/>
    </location>
</feature>
<protein>
    <recommendedName>
        <fullName evidence="3">CCHC-type domain-containing protein</fullName>
    </recommendedName>
</protein>
<feature type="region of interest" description="Disordered" evidence="2">
    <location>
        <begin position="452"/>
        <end position="488"/>
    </location>
</feature>
<dbReference type="Pfam" id="PF00098">
    <property type="entry name" value="zf-CCHC"/>
    <property type="match status" value="1"/>
</dbReference>
<dbReference type="EMBL" id="HBIX01032566">
    <property type="protein sequence ID" value="CAE0728666.1"/>
    <property type="molecule type" value="Transcribed_RNA"/>
</dbReference>
<dbReference type="SMART" id="SM00343">
    <property type="entry name" value="ZnF_C2HC"/>
    <property type="match status" value="1"/>
</dbReference>
<evidence type="ECO:0000259" key="3">
    <source>
        <dbReference type="PROSITE" id="PS50158"/>
    </source>
</evidence>
<keyword evidence="1" id="KW-0863">Zinc-finger</keyword>
<feature type="domain" description="CCHC-type" evidence="3">
    <location>
        <begin position="64"/>
        <end position="78"/>
    </location>
</feature>
<evidence type="ECO:0000256" key="1">
    <source>
        <dbReference type="PROSITE-ProRule" id="PRU00047"/>
    </source>
</evidence>
<proteinExistence type="predicted"/>
<dbReference type="Gene3D" id="4.10.60.10">
    <property type="entry name" value="Zinc finger, CCHC-type"/>
    <property type="match status" value="1"/>
</dbReference>
<feature type="region of interest" description="Disordered" evidence="2">
    <location>
        <begin position="154"/>
        <end position="180"/>
    </location>
</feature>
<reference evidence="4" key="1">
    <citation type="submission" date="2021-01" db="EMBL/GenBank/DDBJ databases">
        <authorList>
            <person name="Corre E."/>
            <person name="Pelletier E."/>
            <person name="Niang G."/>
            <person name="Scheremetjew M."/>
            <person name="Finn R."/>
            <person name="Kale V."/>
            <person name="Holt S."/>
            <person name="Cochrane G."/>
            <person name="Meng A."/>
            <person name="Brown T."/>
            <person name="Cohen L."/>
        </authorList>
    </citation>
    <scope>NUCLEOTIDE SEQUENCE</scope>
    <source>
        <strain evidence="4">10249 10 AB</strain>
    </source>
</reference>
<gene>
    <name evidence="4" type="ORF">PAUS00366_LOCUS21450</name>
</gene>
<dbReference type="InterPro" id="IPR001878">
    <property type="entry name" value="Znf_CCHC"/>
</dbReference>